<sequence>MNFQGLEFDGVPTDPDNVSDDNESVSSLVDEDVDFSYVYALFHFPQMVDGQVTVDEGEKLTLLDDSNSYWWLVQNLRDNQMGYIPADNIESAFGKLARVNRRKNIKLCKPDPEHIVLSRIPTVPNAEARRVKFNDKLVTQVFINNTDSDDDEEEEDDYYDDYEDDEEEDEIEDEIEDDDRRVVPSQIEIDHDEAELDDDSGDYSYYYSSNAGNSGGYGSQDAPEAARASAPTANDPVQASGSMAGRRVSLAPNHMGQISGEHLDDSDLDLDDDEVSEIESRPVRSSIYSASDTVASAPTAAGVSLDIRPSSMADSMYSGHRDSSMYSHVGPSNPNYYPSNDASDDGDSLSGALNRMNASHESVEAGNYSVRIVHNDTFGSSEAVVTIFFDELFGEVLHRALVVFGLTQAM</sequence>
<evidence type="ECO:0000313" key="2">
    <source>
        <dbReference type="Proteomes" id="UP001150581"/>
    </source>
</evidence>
<name>A0ACC1IH29_9FUNG</name>
<keyword evidence="2" id="KW-1185">Reference proteome</keyword>
<organism evidence="1 2">
    <name type="scientific">Kickxella alabastrina</name>
    <dbReference type="NCBI Taxonomy" id="61397"/>
    <lineage>
        <taxon>Eukaryota</taxon>
        <taxon>Fungi</taxon>
        <taxon>Fungi incertae sedis</taxon>
        <taxon>Zoopagomycota</taxon>
        <taxon>Kickxellomycotina</taxon>
        <taxon>Kickxellomycetes</taxon>
        <taxon>Kickxellales</taxon>
        <taxon>Kickxellaceae</taxon>
        <taxon>Kickxella</taxon>
    </lineage>
</organism>
<evidence type="ECO:0000313" key="1">
    <source>
        <dbReference type="EMBL" id="KAJ1894707.1"/>
    </source>
</evidence>
<reference evidence="1" key="1">
    <citation type="submission" date="2022-07" db="EMBL/GenBank/DDBJ databases">
        <title>Phylogenomic reconstructions and comparative analyses of Kickxellomycotina fungi.</title>
        <authorList>
            <person name="Reynolds N.K."/>
            <person name="Stajich J.E."/>
            <person name="Barry K."/>
            <person name="Grigoriev I.V."/>
            <person name="Crous P."/>
            <person name="Smith M.E."/>
        </authorList>
    </citation>
    <scope>NUCLEOTIDE SEQUENCE</scope>
    <source>
        <strain evidence="1">Benny 63K</strain>
    </source>
</reference>
<dbReference type="Proteomes" id="UP001150581">
    <property type="component" value="Unassembled WGS sequence"/>
</dbReference>
<protein>
    <submittedName>
        <fullName evidence="1">Uncharacterized protein</fullName>
    </submittedName>
</protein>
<gene>
    <name evidence="1" type="ORF">LPJ66_005029</name>
</gene>
<feature type="non-terminal residue" evidence="1">
    <location>
        <position position="410"/>
    </location>
</feature>
<comment type="caution">
    <text evidence="1">The sequence shown here is derived from an EMBL/GenBank/DDBJ whole genome shotgun (WGS) entry which is preliminary data.</text>
</comment>
<proteinExistence type="predicted"/>
<dbReference type="EMBL" id="JANBPG010000658">
    <property type="protein sequence ID" value="KAJ1894707.1"/>
    <property type="molecule type" value="Genomic_DNA"/>
</dbReference>
<accession>A0ACC1IH29</accession>